<dbReference type="EMBL" id="CP028103">
    <property type="protein sequence ID" value="AVQ31928.1"/>
    <property type="molecule type" value="Genomic_DNA"/>
</dbReference>
<dbReference type="RefSeq" id="WP_005948293.1">
    <property type="nucleotide sequence ID" value="NZ_CP028103.1"/>
</dbReference>
<dbReference type="GeneID" id="77468743"/>
<reference evidence="2" key="1">
    <citation type="journal article" date="2018" name="MSphere">
        <title>Fusobacterium Genomics Using MinION and Illumina Sequencing Enables Genome Completion and Correction.</title>
        <authorList>
            <person name="Todd S.M."/>
            <person name="Settlage R.E."/>
            <person name="Lahmers K.K."/>
            <person name="Slade D.J."/>
        </authorList>
    </citation>
    <scope>NUCLEOTIDE SEQUENCE [LARGE SCALE GENOMIC DNA]</scope>
    <source>
        <strain evidence="2">ATCC 27725</strain>
    </source>
</reference>
<organism evidence="1 2">
    <name type="scientific">Fusobacterium varium ATCC 27725</name>
    <dbReference type="NCBI Taxonomy" id="469618"/>
    <lineage>
        <taxon>Bacteria</taxon>
        <taxon>Fusobacteriati</taxon>
        <taxon>Fusobacteriota</taxon>
        <taxon>Fusobacteriia</taxon>
        <taxon>Fusobacteriales</taxon>
        <taxon>Fusobacteriaceae</taxon>
        <taxon>Fusobacterium</taxon>
    </lineage>
</organism>
<dbReference type="Proteomes" id="UP000241238">
    <property type="component" value="Chromosome"/>
</dbReference>
<gene>
    <name evidence="1" type="ORF">C4N18_12120</name>
</gene>
<sequence>MERTVKNELEQGLINSMVKVHSLLRESFMTRKKASFKVKVPEFKYSELMHHGELRLALKCLKWNYRELLRYLKNENYSPLLKIVFLYNHQNCIPVILNITIEEFLESDLFVGREILSIKNI</sequence>
<name>A0ABM6U6C8_FUSVA</name>
<accession>A0ABM6U6C8</accession>
<keyword evidence="2" id="KW-1185">Reference proteome</keyword>
<evidence type="ECO:0000313" key="2">
    <source>
        <dbReference type="Proteomes" id="UP000241238"/>
    </source>
</evidence>
<protein>
    <submittedName>
        <fullName evidence="1">Uncharacterized protein</fullName>
    </submittedName>
</protein>
<proteinExistence type="predicted"/>
<evidence type="ECO:0000313" key="1">
    <source>
        <dbReference type="EMBL" id="AVQ31928.1"/>
    </source>
</evidence>